<dbReference type="GO" id="GO:0005524">
    <property type="term" value="F:ATP binding"/>
    <property type="evidence" value="ECO:0007669"/>
    <property type="project" value="UniProtKB-KW"/>
</dbReference>
<dbReference type="SUPFAM" id="SSF90123">
    <property type="entry name" value="ABC transporter transmembrane region"/>
    <property type="match status" value="1"/>
</dbReference>
<evidence type="ECO:0000256" key="3">
    <source>
        <dbReference type="ARBA" id="ARBA00022475"/>
    </source>
</evidence>
<dbReference type="InterPro" id="IPR027417">
    <property type="entry name" value="P-loop_NTPase"/>
</dbReference>
<dbReference type="Gene3D" id="3.40.50.300">
    <property type="entry name" value="P-loop containing nucleotide triphosphate hydrolases"/>
    <property type="match status" value="1"/>
</dbReference>
<gene>
    <name evidence="12" type="ORF">BFW38_05130</name>
</gene>
<keyword evidence="6" id="KW-0067">ATP-binding</keyword>
<feature type="transmembrane region" description="Helical" evidence="9">
    <location>
        <begin position="23"/>
        <end position="44"/>
    </location>
</feature>
<feature type="transmembrane region" description="Helical" evidence="9">
    <location>
        <begin position="172"/>
        <end position="190"/>
    </location>
</feature>
<evidence type="ECO:0000313" key="12">
    <source>
        <dbReference type="EMBL" id="ODC03019.1"/>
    </source>
</evidence>
<evidence type="ECO:0000313" key="13">
    <source>
        <dbReference type="Proteomes" id="UP000094291"/>
    </source>
</evidence>
<dbReference type="InterPro" id="IPR003439">
    <property type="entry name" value="ABC_transporter-like_ATP-bd"/>
</dbReference>
<dbReference type="Gene3D" id="1.20.1560.10">
    <property type="entry name" value="ABC transporter type 1, transmembrane domain"/>
    <property type="match status" value="1"/>
</dbReference>
<evidence type="ECO:0000256" key="4">
    <source>
        <dbReference type="ARBA" id="ARBA00022692"/>
    </source>
</evidence>
<dbReference type="PANTHER" id="PTHR24221:SF654">
    <property type="entry name" value="ATP-BINDING CASSETTE SUB-FAMILY B MEMBER 6"/>
    <property type="match status" value="1"/>
</dbReference>
<evidence type="ECO:0000256" key="1">
    <source>
        <dbReference type="ARBA" id="ARBA00004651"/>
    </source>
</evidence>
<dbReference type="GO" id="GO:0005886">
    <property type="term" value="C:plasma membrane"/>
    <property type="evidence" value="ECO:0007669"/>
    <property type="project" value="UniProtKB-SubCell"/>
</dbReference>
<keyword evidence="5" id="KW-0547">Nucleotide-binding</keyword>
<feature type="transmembrane region" description="Helical" evidence="9">
    <location>
        <begin position="282"/>
        <end position="301"/>
    </location>
</feature>
<dbReference type="InterPro" id="IPR039421">
    <property type="entry name" value="Type_1_exporter"/>
</dbReference>
<feature type="domain" description="ABC transmembrane type-1" evidence="11">
    <location>
        <begin position="31"/>
        <end position="315"/>
    </location>
</feature>
<evidence type="ECO:0000256" key="6">
    <source>
        <dbReference type="ARBA" id="ARBA00022840"/>
    </source>
</evidence>
<evidence type="ECO:0000256" key="8">
    <source>
        <dbReference type="ARBA" id="ARBA00023136"/>
    </source>
</evidence>
<evidence type="ECO:0008006" key="14">
    <source>
        <dbReference type="Google" id="ProtNLM"/>
    </source>
</evidence>
<dbReference type="Pfam" id="PF00005">
    <property type="entry name" value="ABC_tran"/>
    <property type="match status" value="1"/>
</dbReference>
<dbReference type="InterPro" id="IPR036640">
    <property type="entry name" value="ABC1_TM_sf"/>
</dbReference>
<comment type="caution">
    <text evidence="12">The sequence shown here is derived from an EMBL/GenBank/DDBJ whole genome shotgun (WGS) entry which is preliminary data.</text>
</comment>
<dbReference type="PANTHER" id="PTHR24221">
    <property type="entry name" value="ATP-BINDING CASSETTE SUB-FAMILY B"/>
    <property type="match status" value="1"/>
</dbReference>
<evidence type="ECO:0000256" key="7">
    <source>
        <dbReference type="ARBA" id="ARBA00022989"/>
    </source>
</evidence>
<proteinExistence type="predicted"/>
<dbReference type="PROSITE" id="PS50893">
    <property type="entry name" value="ABC_TRANSPORTER_2"/>
    <property type="match status" value="1"/>
</dbReference>
<sequence length="607" mass="67919">MRSFYEDIKRFFRALNFSGKSEGLRFFFMSLMFLSVFSSVLTVIQPFLYMELIDSIVGDSGSRLSLSTESIIFIYGTCFIIARVADELWKAVFTDFTLSAQRQLADKAFDHIIRLPSAFFLGKEKHTLPSIISKARYGVHEIISVSLETIIPVTLEFLLVSLIIYILFPGTVLTILIISVVIFVFVAIWGSEKIRPWQRKFTEENNKTHQVLGEILSSEEAVKSFNMEDCFKGKYLAHMTAFEKYCTKFFRWSAFIGSMQMLSVGGALIPMLLISFKLLDSGAITLGAFVMINVLTIQLIMPLRRLAFAYRQVKEGAVDIEQLDNVLSIPIETDRVGGADKNIESESLSISFKNVYFSYMNDDKYVLKDVSFTIPHGKTYAFVGASGAGKSTISRLIMRYYDISEGGIILGDKNLESFSRDAVRRSVGIVSQDVVLFNDTLRFNLDFGQELSDQKLMESLKSVGLDDFVKSLENGLNTVVGDRGMKLSGGQRQRIGIARAVLKEPKIMIFDEATSSLDMHTEKTVSKNINAVSREKTTIIIAHRLSTIMNADKILVLDQGKVVSSGTHDELISSCEIYKKLYKTEDVSKETATPCVEGVHIPAPPGA</sequence>
<dbReference type="RefSeq" id="WP_068997414.1">
    <property type="nucleotide sequence ID" value="NZ_MDTQ01000001.1"/>
</dbReference>
<reference evidence="12 13" key="1">
    <citation type="submission" date="2016-08" db="EMBL/GenBank/DDBJ databases">
        <authorList>
            <person name="Seilhamer J.J."/>
        </authorList>
    </citation>
    <scope>NUCLEOTIDE SEQUENCE [LARGE SCALE GENOMIC DNA]</scope>
    <source>
        <strain evidence="12 13">PH27A</strain>
    </source>
</reference>
<dbReference type="PROSITE" id="PS50929">
    <property type="entry name" value="ABC_TM1F"/>
    <property type="match status" value="1"/>
</dbReference>
<feature type="transmembrane region" description="Helical" evidence="9">
    <location>
        <begin position="249"/>
        <end position="276"/>
    </location>
</feature>
<dbReference type="STRING" id="197479.BFW38_05130"/>
<comment type="subcellular location">
    <subcellularLocation>
        <location evidence="1">Cell membrane</location>
        <topology evidence="1">Multi-pass membrane protein</topology>
    </subcellularLocation>
</comment>
<keyword evidence="4 9" id="KW-0812">Transmembrane</keyword>
<dbReference type="SMART" id="SM00382">
    <property type="entry name" value="AAA"/>
    <property type="match status" value="1"/>
</dbReference>
<dbReference type="PROSITE" id="PS00211">
    <property type="entry name" value="ABC_TRANSPORTER_1"/>
    <property type="match status" value="1"/>
</dbReference>
<dbReference type="GO" id="GO:0016887">
    <property type="term" value="F:ATP hydrolysis activity"/>
    <property type="evidence" value="ECO:0007669"/>
    <property type="project" value="InterPro"/>
</dbReference>
<organism evidence="12 13">
    <name type="scientific">Terasakiispira papahanaumokuakeensis</name>
    <dbReference type="NCBI Taxonomy" id="197479"/>
    <lineage>
        <taxon>Bacteria</taxon>
        <taxon>Pseudomonadati</taxon>
        <taxon>Pseudomonadota</taxon>
        <taxon>Gammaproteobacteria</taxon>
        <taxon>Oceanospirillales</taxon>
        <taxon>Terasakiispira</taxon>
    </lineage>
</organism>
<dbReference type="InterPro" id="IPR003593">
    <property type="entry name" value="AAA+_ATPase"/>
</dbReference>
<evidence type="ECO:0000256" key="9">
    <source>
        <dbReference type="SAM" id="Phobius"/>
    </source>
</evidence>
<dbReference type="OrthoDB" id="9806127at2"/>
<feature type="transmembrane region" description="Helical" evidence="9">
    <location>
        <begin position="64"/>
        <end position="82"/>
    </location>
</feature>
<name>A0A1E2V7N2_9GAMM</name>
<evidence type="ECO:0000259" key="10">
    <source>
        <dbReference type="PROSITE" id="PS50893"/>
    </source>
</evidence>
<dbReference type="InterPro" id="IPR011527">
    <property type="entry name" value="ABC1_TM_dom"/>
</dbReference>
<dbReference type="Pfam" id="PF00664">
    <property type="entry name" value="ABC_membrane"/>
    <property type="match status" value="1"/>
</dbReference>
<keyword evidence="2" id="KW-0813">Transport</keyword>
<keyword evidence="3" id="KW-1003">Cell membrane</keyword>
<dbReference type="SUPFAM" id="SSF52540">
    <property type="entry name" value="P-loop containing nucleoside triphosphate hydrolases"/>
    <property type="match status" value="1"/>
</dbReference>
<dbReference type="InterPro" id="IPR017871">
    <property type="entry name" value="ABC_transporter-like_CS"/>
</dbReference>
<evidence type="ECO:0000256" key="5">
    <source>
        <dbReference type="ARBA" id="ARBA00022741"/>
    </source>
</evidence>
<evidence type="ECO:0000259" key="11">
    <source>
        <dbReference type="PROSITE" id="PS50929"/>
    </source>
</evidence>
<dbReference type="AlphaFoldDB" id="A0A1E2V7N2"/>
<dbReference type="FunFam" id="3.40.50.300:FF:000221">
    <property type="entry name" value="Multidrug ABC transporter ATP-binding protein"/>
    <property type="match status" value="1"/>
</dbReference>
<dbReference type="Proteomes" id="UP000094291">
    <property type="component" value="Unassembled WGS sequence"/>
</dbReference>
<keyword evidence="7 9" id="KW-1133">Transmembrane helix</keyword>
<dbReference type="GO" id="GO:0140359">
    <property type="term" value="F:ABC-type transporter activity"/>
    <property type="evidence" value="ECO:0007669"/>
    <property type="project" value="InterPro"/>
</dbReference>
<dbReference type="EMBL" id="MDTQ01000001">
    <property type="protein sequence ID" value="ODC03019.1"/>
    <property type="molecule type" value="Genomic_DNA"/>
</dbReference>
<keyword evidence="8 9" id="KW-0472">Membrane</keyword>
<evidence type="ECO:0000256" key="2">
    <source>
        <dbReference type="ARBA" id="ARBA00022448"/>
    </source>
</evidence>
<keyword evidence="13" id="KW-1185">Reference proteome</keyword>
<feature type="domain" description="ABC transporter" evidence="10">
    <location>
        <begin position="350"/>
        <end position="584"/>
    </location>
</feature>
<accession>A0A1E2V7N2</accession>
<feature type="transmembrane region" description="Helical" evidence="9">
    <location>
        <begin position="142"/>
        <end position="166"/>
    </location>
</feature>
<protein>
    <recommendedName>
        <fullName evidence="14">ABC transporter ATP-binding protein</fullName>
    </recommendedName>
</protein>